<dbReference type="PANTHER" id="PTHR35894">
    <property type="entry name" value="GENERAL SECRETION PATHWAY PROTEIN A-RELATED"/>
    <property type="match status" value="1"/>
</dbReference>
<organism evidence="2 3">
    <name type="scientific">Actinokineospora globicatena</name>
    <dbReference type="NCBI Taxonomy" id="103729"/>
    <lineage>
        <taxon>Bacteria</taxon>
        <taxon>Bacillati</taxon>
        <taxon>Actinomycetota</taxon>
        <taxon>Actinomycetes</taxon>
        <taxon>Pseudonocardiales</taxon>
        <taxon>Pseudonocardiaceae</taxon>
        <taxon>Actinokineospora</taxon>
    </lineage>
</organism>
<comment type="caution">
    <text evidence="2">The sequence shown here is derived from an EMBL/GenBank/DDBJ whole genome shotgun (WGS) entry which is preliminary data.</text>
</comment>
<reference evidence="2" key="1">
    <citation type="submission" date="2023-02" db="EMBL/GenBank/DDBJ databases">
        <title>Actinokineospora globicatena NBRC 15670.</title>
        <authorList>
            <person name="Ichikawa N."/>
            <person name="Sato H."/>
            <person name="Tonouchi N."/>
        </authorList>
    </citation>
    <scope>NUCLEOTIDE SEQUENCE</scope>
    <source>
        <strain evidence="2">NBRC 15670</strain>
    </source>
</reference>
<gene>
    <name evidence="2" type="ORF">Aglo03_20750</name>
</gene>
<dbReference type="InterPro" id="IPR027417">
    <property type="entry name" value="P-loop_NTPase"/>
</dbReference>
<name>A0A9W6QMG9_9PSEU</name>
<proteinExistence type="predicted"/>
<keyword evidence="3" id="KW-1185">Reference proteome</keyword>
<dbReference type="RefSeq" id="WP_285609875.1">
    <property type="nucleotide sequence ID" value="NZ_BSSD01000002.1"/>
</dbReference>
<dbReference type="AlphaFoldDB" id="A0A9W6QMG9"/>
<dbReference type="PANTHER" id="PTHR35894:SF1">
    <property type="entry name" value="PHOSPHORIBULOKINASE _ URIDINE KINASE FAMILY"/>
    <property type="match status" value="1"/>
</dbReference>
<protein>
    <recommendedName>
        <fullName evidence="1">AAA+ ATPase domain-containing protein</fullName>
    </recommendedName>
</protein>
<dbReference type="SUPFAM" id="SSF52540">
    <property type="entry name" value="P-loop containing nucleoside triphosphate hydrolases"/>
    <property type="match status" value="1"/>
</dbReference>
<dbReference type="SMART" id="SM00382">
    <property type="entry name" value="AAA"/>
    <property type="match status" value="1"/>
</dbReference>
<dbReference type="InterPro" id="IPR052026">
    <property type="entry name" value="ExeA_AAA_ATPase_DNA-bind"/>
</dbReference>
<feature type="domain" description="AAA+ ATPase" evidence="1">
    <location>
        <begin position="65"/>
        <end position="324"/>
    </location>
</feature>
<dbReference type="Gene3D" id="3.40.50.300">
    <property type="entry name" value="P-loop containing nucleotide triphosphate hydrolases"/>
    <property type="match status" value="1"/>
</dbReference>
<dbReference type="InterPro" id="IPR003593">
    <property type="entry name" value="AAA+_ATPase"/>
</dbReference>
<evidence type="ECO:0000259" key="1">
    <source>
        <dbReference type="SMART" id="SM00382"/>
    </source>
</evidence>
<evidence type="ECO:0000313" key="2">
    <source>
        <dbReference type="EMBL" id="GLW91259.1"/>
    </source>
</evidence>
<evidence type="ECO:0000313" key="3">
    <source>
        <dbReference type="Proteomes" id="UP001165042"/>
    </source>
</evidence>
<dbReference type="EMBL" id="BSSD01000002">
    <property type="protein sequence ID" value="GLW91259.1"/>
    <property type="molecule type" value="Genomic_DNA"/>
</dbReference>
<accession>A0A9W6QMG9</accession>
<dbReference type="Proteomes" id="UP001165042">
    <property type="component" value="Unassembled WGS sequence"/>
</dbReference>
<sequence length="737" mass="80604">MSGVDPTPERERRRNPYTAMAVATTSLIDGDTATADVTVVTDAMRRAYRTLDDYLEAEPENAASAGVVMALLGNYGMGKTHLAVRLVRRARAALGGSTKAIYLDANAEDFLSLYLRFMREVTKEALVTQVRDYYADVVAASLQETGLSGDALQALTAGQVTPQRVIRELGMLESALLRRVQETLVGVTGDHDFSTVLTLLLRNGFDDAVWLWLTGGEPDEILVDRGITRRIDNELAALEALRVIALLFSGLRNRFVLVIDELDKIFSAHHRPNDTLMARFQDLLAVSARTGACLVLCGLPDVWEVLTPAVRARIPVRVDLAGLTEAEITEFLLESHRSVLDQDGIEPFTQVAVRTIGRLTRGYARDVIRLCRKAFRLADNASVVAGRDVLVDEVVLQAAAADEFGAPNLDDVVGQIWRLAERQGWNPHRDHMLGASALARADFWITFPESDSGCALLLAPSLVADGEVARLLDRVAALRAAAPGIEVVVVVVGVPTDTAVLRVRDVLDRDPLVVRPHSLADDVTAALESARTRLPRRDDTDELGGLRRQIDTWLARIANGQRELADVLVRRVDDLAATVHPAETPSDGVLPPTLADLFDEATAALTDLASIRVTPESFAHDVITASDPLVVELRDQRIVAAAGSAVLLRQVIETFRLVLAQWYRTNSSRVDTRARDLLDRMCDTYDNITDSLPSRGALADLVRAGLLAGPTRQRAERALLDFSFRVREAALDAVTNR</sequence>